<protein>
    <recommendedName>
        <fullName evidence="4">DUF7356 domain-containing protein</fullName>
    </recommendedName>
</protein>
<keyword evidence="2" id="KW-0812">Transmembrane</keyword>
<dbReference type="eggNOG" id="ENOG502RY8S">
    <property type="taxonomic scope" value="Eukaryota"/>
</dbReference>
<evidence type="ECO:0000256" key="1">
    <source>
        <dbReference type="SAM" id="MobiDB-lite"/>
    </source>
</evidence>
<proteinExistence type="predicted"/>
<keyword evidence="2" id="KW-0472">Membrane</keyword>
<keyword evidence="6" id="KW-1185">Reference proteome</keyword>
<dbReference type="Pfam" id="PF24053">
    <property type="entry name" value="DUF7356"/>
    <property type="match status" value="1"/>
</dbReference>
<organism evidence="5 6">
    <name type="scientific">Ricinus communis</name>
    <name type="common">Castor bean</name>
    <dbReference type="NCBI Taxonomy" id="3988"/>
    <lineage>
        <taxon>Eukaryota</taxon>
        <taxon>Viridiplantae</taxon>
        <taxon>Streptophyta</taxon>
        <taxon>Embryophyta</taxon>
        <taxon>Tracheophyta</taxon>
        <taxon>Spermatophyta</taxon>
        <taxon>Magnoliopsida</taxon>
        <taxon>eudicotyledons</taxon>
        <taxon>Gunneridae</taxon>
        <taxon>Pentapetalae</taxon>
        <taxon>rosids</taxon>
        <taxon>fabids</taxon>
        <taxon>Malpighiales</taxon>
        <taxon>Euphorbiaceae</taxon>
        <taxon>Acalyphoideae</taxon>
        <taxon>Acalypheae</taxon>
        <taxon>Ricinus</taxon>
    </lineage>
</organism>
<dbReference type="InParanoid" id="B9SRS8"/>
<gene>
    <name evidence="5" type="ORF">RCOM_1057750</name>
</gene>
<keyword evidence="2" id="KW-1133">Transmembrane helix</keyword>
<evidence type="ECO:0000259" key="4">
    <source>
        <dbReference type="Pfam" id="PF24053"/>
    </source>
</evidence>
<dbReference type="FunCoup" id="B9SRS8">
    <property type="interactions" value="1352"/>
</dbReference>
<feature type="compositionally biased region" description="Polar residues" evidence="1">
    <location>
        <begin position="95"/>
        <end position="106"/>
    </location>
</feature>
<dbReference type="EMBL" id="EQ974103">
    <property type="protein sequence ID" value="EEF33680.1"/>
    <property type="molecule type" value="Genomic_DNA"/>
</dbReference>
<keyword evidence="3" id="KW-0732">Signal</keyword>
<dbReference type="PANTHER" id="PTHR34200">
    <property type="entry name" value="DENTIN SIALOPHOSPHOPROTEIN-LIKE ISOFORM X1"/>
    <property type="match status" value="1"/>
</dbReference>
<dbReference type="STRING" id="3988.B9SRS8"/>
<feature type="region of interest" description="Disordered" evidence="1">
    <location>
        <begin position="41"/>
        <end position="106"/>
    </location>
</feature>
<accession>B9SRS8</accession>
<sequence length="329" mass="35926">MDRNGMVTVILLLFLIVAADVSSASVLSTFRRFLTVATTTPLDSNQVSPSPSPDPIQTRGSKTTSNETTTGSKVNSKELNSNTDTTRPPPMLVNEGNNIKNENKTTDSQLEIGQNCSGMLRFCRDDASLVACILNSDPEYKKFVILVQNEGESNLKVDISAPNPDESTSFAMTKHQTSKINLSVGDSNQVIFKAGNGECVLHTDIPVSQGNIFFNLPSYDRLITPINGAYFLIVTVLIFGGMSICCLFRKKRQQDGIPYQELEMGLPESSLANNVETAEGWDQGWDDDWDEENAVKSPAAGHTGSISSNGLTSRSPTSKRDGWENDWDD</sequence>
<evidence type="ECO:0000313" key="5">
    <source>
        <dbReference type="EMBL" id="EEF33680.1"/>
    </source>
</evidence>
<feature type="compositionally biased region" description="Polar residues" evidence="1">
    <location>
        <begin position="58"/>
        <end position="86"/>
    </location>
</feature>
<feature type="transmembrane region" description="Helical" evidence="2">
    <location>
        <begin position="228"/>
        <end position="248"/>
    </location>
</feature>
<dbReference type="AlphaFoldDB" id="B9SRS8"/>
<reference evidence="6" key="1">
    <citation type="journal article" date="2010" name="Nat. Biotechnol.">
        <title>Draft genome sequence of the oilseed species Ricinus communis.</title>
        <authorList>
            <person name="Chan A.P."/>
            <person name="Crabtree J."/>
            <person name="Zhao Q."/>
            <person name="Lorenzi H."/>
            <person name="Orvis J."/>
            <person name="Puiu D."/>
            <person name="Melake-Berhan A."/>
            <person name="Jones K.M."/>
            <person name="Redman J."/>
            <person name="Chen G."/>
            <person name="Cahoon E.B."/>
            <person name="Gedil M."/>
            <person name="Stanke M."/>
            <person name="Haas B.J."/>
            <person name="Wortman J.R."/>
            <person name="Fraser-Liggett C.M."/>
            <person name="Ravel J."/>
            <person name="Rabinowicz P.D."/>
        </authorList>
    </citation>
    <scope>NUCLEOTIDE SEQUENCE [LARGE SCALE GENOMIC DNA]</scope>
    <source>
        <strain evidence="6">cv. Hale</strain>
    </source>
</reference>
<name>B9SRS8_RICCO</name>
<feature type="signal peptide" evidence="3">
    <location>
        <begin position="1"/>
        <end position="23"/>
    </location>
</feature>
<feature type="compositionally biased region" description="Polar residues" evidence="1">
    <location>
        <begin position="304"/>
        <end position="316"/>
    </location>
</feature>
<feature type="domain" description="DUF7356" evidence="4">
    <location>
        <begin position="109"/>
        <end position="205"/>
    </location>
</feature>
<dbReference type="PANTHER" id="PTHR34200:SF2">
    <property type="entry name" value="TRANSMEMBRANE PROTEIN"/>
    <property type="match status" value="1"/>
</dbReference>
<evidence type="ECO:0000313" key="6">
    <source>
        <dbReference type="Proteomes" id="UP000008311"/>
    </source>
</evidence>
<feature type="chain" id="PRO_5002891650" description="DUF7356 domain-containing protein" evidence="3">
    <location>
        <begin position="24"/>
        <end position="329"/>
    </location>
</feature>
<evidence type="ECO:0000256" key="2">
    <source>
        <dbReference type="SAM" id="Phobius"/>
    </source>
</evidence>
<evidence type="ECO:0000256" key="3">
    <source>
        <dbReference type="SAM" id="SignalP"/>
    </source>
</evidence>
<dbReference type="Proteomes" id="UP000008311">
    <property type="component" value="Unassembled WGS sequence"/>
</dbReference>
<feature type="region of interest" description="Disordered" evidence="1">
    <location>
        <begin position="280"/>
        <end position="329"/>
    </location>
</feature>
<dbReference type="InterPro" id="IPR055780">
    <property type="entry name" value="DUF7356"/>
</dbReference>